<feature type="non-terminal residue" evidence="1">
    <location>
        <position position="174"/>
    </location>
</feature>
<feature type="non-terminal residue" evidence="1">
    <location>
        <position position="1"/>
    </location>
</feature>
<protein>
    <submittedName>
        <fullName evidence="1">Uncharacterized protein</fullName>
    </submittedName>
</protein>
<name>X1DXH2_9ZZZZ</name>
<gene>
    <name evidence="1" type="ORF">S01H4_61283</name>
</gene>
<comment type="caution">
    <text evidence="1">The sequence shown here is derived from an EMBL/GenBank/DDBJ whole genome shotgun (WGS) entry which is preliminary data.</text>
</comment>
<proteinExistence type="predicted"/>
<reference evidence="1" key="1">
    <citation type="journal article" date="2014" name="Front. Microbiol.">
        <title>High frequency of phylogenetically diverse reductive dehalogenase-homologous genes in deep subseafloor sedimentary metagenomes.</title>
        <authorList>
            <person name="Kawai M."/>
            <person name="Futagami T."/>
            <person name="Toyoda A."/>
            <person name="Takaki Y."/>
            <person name="Nishi S."/>
            <person name="Hori S."/>
            <person name="Arai W."/>
            <person name="Tsubouchi T."/>
            <person name="Morono Y."/>
            <person name="Uchiyama I."/>
            <person name="Ito T."/>
            <person name="Fujiyama A."/>
            <person name="Inagaki F."/>
            <person name="Takami H."/>
        </authorList>
    </citation>
    <scope>NUCLEOTIDE SEQUENCE</scope>
    <source>
        <strain evidence="1">Expedition CK06-06</strain>
    </source>
</reference>
<dbReference type="EMBL" id="BART01036304">
    <property type="protein sequence ID" value="GAH09624.1"/>
    <property type="molecule type" value="Genomic_DNA"/>
</dbReference>
<accession>X1DXH2</accession>
<sequence length="174" mass="20117">NPMWTKVRNTQKLDSNGEPLDRYDAIVDEQTHEVLWPSRHSWEDLMALQAGYREDGKLHLFYSEWRCQIVGSEEQLFKPEYMMYYKGKVEVDSFGKAYLHITHMGDRDDKGKLTELDPPDVRPVSLFMGVDPASSVKESSAWSVVMTVAVDVHRNIFILHRLSDPILPPDVRPV</sequence>
<evidence type="ECO:0000313" key="1">
    <source>
        <dbReference type="EMBL" id="GAH09624.1"/>
    </source>
</evidence>
<organism evidence="1">
    <name type="scientific">marine sediment metagenome</name>
    <dbReference type="NCBI Taxonomy" id="412755"/>
    <lineage>
        <taxon>unclassified sequences</taxon>
        <taxon>metagenomes</taxon>
        <taxon>ecological metagenomes</taxon>
    </lineage>
</organism>
<dbReference type="AlphaFoldDB" id="X1DXH2"/>